<reference evidence="5" key="1">
    <citation type="submission" date="2020-05" db="UniProtKB">
        <authorList>
            <consortium name="EnsemblMetazoa"/>
        </authorList>
    </citation>
    <scope>IDENTIFICATION</scope>
    <source>
        <strain evidence="5">TTRI</strain>
    </source>
</reference>
<evidence type="ECO:0000256" key="3">
    <source>
        <dbReference type="SAM" id="SignalP"/>
    </source>
</evidence>
<proteinExistence type="predicted"/>
<organism evidence="5 6">
    <name type="scientific">Glossina austeni</name>
    <name type="common">Savannah tsetse fly</name>
    <dbReference type="NCBI Taxonomy" id="7395"/>
    <lineage>
        <taxon>Eukaryota</taxon>
        <taxon>Metazoa</taxon>
        <taxon>Ecdysozoa</taxon>
        <taxon>Arthropoda</taxon>
        <taxon>Hexapoda</taxon>
        <taxon>Insecta</taxon>
        <taxon>Pterygota</taxon>
        <taxon>Neoptera</taxon>
        <taxon>Endopterygota</taxon>
        <taxon>Diptera</taxon>
        <taxon>Brachycera</taxon>
        <taxon>Muscomorpha</taxon>
        <taxon>Hippoboscoidea</taxon>
        <taxon>Glossinidae</taxon>
        <taxon>Glossina</taxon>
    </lineage>
</organism>
<evidence type="ECO:0000256" key="1">
    <source>
        <dbReference type="ARBA" id="ARBA00004613"/>
    </source>
</evidence>
<feature type="chain" id="PRO_5008398670" evidence="3">
    <location>
        <begin position="17"/>
        <end position="330"/>
    </location>
</feature>
<keyword evidence="2" id="KW-0964">Secreted</keyword>
<feature type="domain" description="SCP" evidence="4">
    <location>
        <begin position="51"/>
        <end position="215"/>
    </location>
</feature>
<dbReference type="InterPro" id="IPR035940">
    <property type="entry name" value="CAP_sf"/>
</dbReference>
<keyword evidence="6" id="KW-1185">Reference proteome</keyword>
<keyword evidence="3" id="KW-0732">Signal</keyword>
<dbReference type="CDD" id="cd05380">
    <property type="entry name" value="CAP_euk"/>
    <property type="match status" value="1"/>
</dbReference>
<dbReference type="EnsemblMetazoa" id="GAUT009847-RA">
    <property type="protein sequence ID" value="GAUT009847-PA"/>
    <property type="gene ID" value="GAUT009847"/>
</dbReference>
<dbReference type="Pfam" id="PF00188">
    <property type="entry name" value="CAP"/>
    <property type="match status" value="1"/>
</dbReference>
<dbReference type="Proteomes" id="UP000078200">
    <property type="component" value="Unassembled WGS sequence"/>
</dbReference>
<dbReference type="Gene3D" id="3.40.33.10">
    <property type="entry name" value="CAP"/>
    <property type="match status" value="1"/>
</dbReference>
<feature type="signal peptide" evidence="3">
    <location>
        <begin position="1"/>
        <end position="16"/>
    </location>
</feature>
<protein>
    <submittedName>
        <fullName evidence="5">SCP domain-containing protein</fullName>
    </submittedName>
</protein>
<dbReference type="AlphaFoldDB" id="A0A1A9UMX1"/>
<name>A0A1A9UMX1_GLOAU</name>
<dbReference type="STRING" id="7395.A0A1A9UMX1"/>
<evidence type="ECO:0000313" key="5">
    <source>
        <dbReference type="EnsemblMetazoa" id="GAUT009847-PA"/>
    </source>
</evidence>
<evidence type="ECO:0000256" key="2">
    <source>
        <dbReference type="ARBA" id="ARBA00022525"/>
    </source>
</evidence>
<dbReference type="SUPFAM" id="SSF55797">
    <property type="entry name" value="PR-1-like"/>
    <property type="match status" value="1"/>
</dbReference>
<comment type="subcellular location">
    <subcellularLocation>
        <location evidence="1">Secreted</location>
    </subcellularLocation>
</comment>
<dbReference type="GO" id="GO:0005576">
    <property type="term" value="C:extracellular region"/>
    <property type="evidence" value="ECO:0007669"/>
    <property type="project" value="UniProtKB-SubCell"/>
</dbReference>
<evidence type="ECO:0000259" key="4">
    <source>
        <dbReference type="SMART" id="SM00198"/>
    </source>
</evidence>
<dbReference type="VEuPathDB" id="VectorBase:GAUT009847"/>
<dbReference type="SMART" id="SM00198">
    <property type="entry name" value="SCP"/>
    <property type="match status" value="1"/>
</dbReference>
<accession>A0A1A9UMX1</accession>
<sequence length="330" mass="37797">MKLFVAIVSTIAFGLAQKDYCRYCPNHIACLEKPEFKENCPLDAEIINLKYVHESIVNFHNEKRNYIASGGDKNHRIACRMGTMEWDNELAEIAEYNVRKCALRYDNCFNTSAYRYPGQNLGTYKTTLSVSADERIRWILLSWYKQVANSKQEYVESYPYDYYRTNFSHFAIMMSDRNVRVGCAASSYSEYAKKLGITLQTTLLACNYASTTMVEFPIYDTNCTAATVRCNTGFNESVIAKVASLKAKKVEIDEKLNTIVIRHLRYYEDDRNATDDHHKLFVPITQDIATIANNIAHGNVDGQRGVYLKGHFVLRIGVKRPQLAKQSQCI</sequence>
<evidence type="ECO:0000313" key="6">
    <source>
        <dbReference type="Proteomes" id="UP000078200"/>
    </source>
</evidence>
<dbReference type="InterPro" id="IPR014044">
    <property type="entry name" value="CAP_dom"/>
</dbReference>